<keyword evidence="3" id="KW-0560">Oxidoreductase</keyword>
<dbReference type="RefSeq" id="WP_076286702.1">
    <property type="nucleotide sequence ID" value="NZ_MPTW01000024.1"/>
</dbReference>
<dbReference type="EMBL" id="MPTW01000024">
    <property type="protein sequence ID" value="OME64761.1"/>
    <property type="molecule type" value="Genomic_DNA"/>
</dbReference>
<dbReference type="Proteomes" id="UP000187313">
    <property type="component" value="Unassembled WGS sequence"/>
</dbReference>
<sequence>MNKESFDFDIIIAGAGVGGISAALAAARLQMRVLLIEQAGEVGGTGVFSSVSLICNFRDSRGKPITSGIHRELFPAAYTHYNEKLVPTYDEQELKAAYEGLLASEPTLTLWTDCKVFQVDMKNGRIVRLHIQGSRTTAVTAKIYLDATADGNLSALAGLEYKLGREGDGKLQSATATFKVSGIDCSRLKEPDIRQWSAIHSLRRELLPYYLDMKAAGLTGNTRQSITCFPYPDGKALLFNSTSVLDVDPTRPETVIRGKEEGIRQAQELFEAIKQHPAFHHAQLEYIAPKLGIREGRRIVGEYELTAEDCLQSRRFDDMVAACAYSLDIHSPDGGASRLESIPEPGYYHIPYRSLIPKGCTNLLLSSRCISGTHEAHSSYRIMASVSAIGEASGTAAALYVFQGLQNVRKVQTSHIRFLLQLRGQFIEGEVERIPMPASSAWAEEIN</sequence>
<evidence type="ECO:0000256" key="4">
    <source>
        <dbReference type="ARBA" id="ARBA00023004"/>
    </source>
</evidence>
<keyword evidence="2" id="KW-0479">Metal-binding</keyword>
<keyword evidence="1" id="KW-0004">4Fe-4S</keyword>
<comment type="caution">
    <text evidence="7">The sequence shown here is derived from an EMBL/GenBank/DDBJ whole genome shotgun (WGS) entry which is preliminary data.</text>
</comment>
<dbReference type="GO" id="GO:0051539">
    <property type="term" value="F:4 iron, 4 sulfur cluster binding"/>
    <property type="evidence" value="ECO:0007669"/>
    <property type="project" value="UniProtKB-KW"/>
</dbReference>
<dbReference type="GO" id="GO:0046872">
    <property type="term" value="F:metal ion binding"/>
    <property type="evidence" value="ECO:0007669"/>
    <property type="project" value="UniProtKB-KW"/>
</dbReference>
<evidence type="ECO:0000256" key="2">
    <source>
        <dbReference type="ARBA" id="ARBA00022723"/>
    </source>
</evidence>
<evidence type="ECO:0000313" key="6">
    <source>
        <dbReference type="EMBL" id="OMD46316.1"/>
    </source>
</evidence>
<name>A0A1R0Z952_9BACL</name>
<evidence type="ECO:0000256" key="1">
    <source>
        <dbReference type="ARBA" id="ARBA00022485"/>
    </source>
</evidence>
<dbReference type="Pfam" id="PF12831">
    <property type="entry name" value="FAD_oxidored"/>
    <property type="match status" value="1"/>
</dbReference>
<keyword evidence="5" id="KW-0411">Iron-sulfur</keyword>
<evidence type="ECO:0000313" key="8">
    <source>
        <dbReference type="Proteomes" id="UP000187313"/>
    </source>
</evidence>
<dbReference type="PANTHER" id="PTHR43498">
    <property type="entry name" value="FERREDOXIN:COB-COM HETERODISULFIDE REDUCTASE SUBUNIT A"/>
    <property type="match status" value="1"/>
</dbReference>
<dbReference type="GO" id="GO:0016491">
    <property type="term" value="F:oxidoreductase activity"/>
    <property type="evidence" value="ECO:0007669"/>
    <property type="project" value="UniProtKB-KW"/>
</dbReference>
<evidence type="ECO:0000313" key="7">
    <source>
        <dbReference type="EMBL" id="OME64761.1"/>
    </source>
</evidence>
<accession>A0A1R0Z952</accession>
<dbReference type="EMBL" id="MPTD01000025">
    <property type="protein sequence ID" value="OMD46316.1"/>
    <property type="molecule type" value="Genomic_DNA"/>
</dbReference>
<reference evidence="7 9" key="1">
    <citation type="submission" date="2016-11" db="EMBL/GenBank/DDBJ databases">
        <title>Paenibacillus species isolates.</title>
        <authorList>
            <person name="Beno S.M."/>
        </authorList>
    </citation>
    <scope>NUCLEOTIDE SEQUENCE [LARGE SCALE GENOMIC DNA]</scope>
    <source>
        <strain evidence="7 9">FSL H7-0443</strain>
        <strain evidence="6 8">FSL R5-0923</strain>
    </source>
</reference>
<dbReference type="PANTHER" id="PTHR43498:SF1">
    <property type="entry name" value="COB--COM HETERODISULFIDE REDUCTASE IRON-SULFUR SUBUNIT A"/>
    <property type="match status" value="1"/>
</dbReference>
<evidence type="ECO:0008006" key="10">
    <source>
        <dbReference type="Google" id="ProtNLM"/>
    </source>
</evidence>
<dbReference type="InterPro" id="IPR036188">
    <property type="entry name" value="FAD/NAD-bd_sf"/>
</dbReference>
<evidence type="ECO:0000313" key="9">
    <source>
        <dbReference type="Proteomes" id="UP000187425"/>
    </source>
</evidence>
<dbReference type="Proteomes" id="UP000187425">
    <property type="component" value="Unassembled WGS sequence"/>
</dbReference>
<keyword evidence="8" id="KW-1185">Reference proteome</keyword>
<evidence type="ECO:0000256" key="5">
    <source>
        <dbReference type="ARBA" id="ARBA00023014"/>
    </source>
</evidence>
<dbReference type="AlphaFoldDB" id="A0A1R0Z952"/>
<protein>
    <recommendedName>
        <fullName evidence="10">FAD-dependent oxidoreductase</fullName>
    </recommendedName>
</protein>
<proteinExistence type="predicted"/>
<gene>
    <name evidence="6" type="ORF">BSK51_27155</name>
    <name evidence="7" type="ORF">BSK65_26815</name>
</gene>
<evidence type="ECO:0000256" key="3">
    <source>
        <dbReference type="ARBA" id="ARBA00023002"/>
    </source>
</evidence>
<organism evidence="7 9">
    <name type="scientific">Paenibacillus odorifer</name>
    <dbReference type="NCBI Taxonomy" id="189426"/>
    <lineage>
        <taxon>Bacteria</taxon>
        <taxon>Bacillati</taxon>
        <taxon>Bacillota</taxon>
        <taxon>Bacilli</taxon>
        <taxon>Bacillales</taxon>
        <taxon>Paenibacillaceae</taxon>
        <taxon>Paenibacillus</taxon>
    </lineage>
</organism>
<keyword evidence="4" id="KW-0408">Iron</keyword>
<dbReference type="InterPro" id="IPR039650">
    <property type="entry name" value="HdrA-like"/>
</dbReference>
<dbReference type="Gene3D" id="3.50.50.60">
    <property type="entry name" value="FAD/NAD(P)-binding domain"/>
    <property type="match status" value="1"/>
</dbReference>
<dbReference type="SUPFAM" id="SSF51905">
    <property type="entry name" value="FAD/NAD(P)-binding domain"/>
    <property type="match status" value="1"/>
</dbReference>